<dbReference type="FunFam" id="1.20.58.390:FF:000005">
    <property type="entry name" value="Putative gamma-aminobutyric acid receptor subunit rho-2-like"/>
    <property type="match status" value="1"/>
</dbReference>
<evidence type="ECO:0000256" key="7">
    <source>
        <dbReference type="ARBA" id="ARBA00023065"/>
    </source>
</evidence>
<sequence length="471" mass="54746">MRLVLLALRLLCLACLWPVTLLNNRYPSRRRNKEVVHLERQSKIKYEGRIDHRIKKQDSTKTLMIKTEQLLRIEDHDFAMRPGIGGAAIPVGIDVQVESIDSISEVNMDFTMTLYLRHYWQDERLSFPSGNNMSRTFDARLVKKIWVPDVFFVHSKRSFIHDTTMENIMLRVWPDGNILYSVRITVTAQCPMDFSSFPLDTQSCSLELESYAYNEKDLMLYWKNGNDSLRTDEIVLAQFFIEEFHPASGLAYYSSTGCYNRLFINFILRRHFFFFMLQTYFPTMLMVLLSWVSFWIDRRAVPARVSLGITTVLTMSTIITGVSASMPQVSYVKAVDIYLWASFLFVFLSVIEYAAVNYLTTLNEMKRRKEGKPPSFDATQTMAFDGYYHEADIELTDFSSMPTMAVDPPNFPSDPAADPAPMVGTRLWKRRPVRDYIDLVISNSYMIDSYSRIGFPLAYLLFNIIYWSVYS</sequence>
<feature type="signal peptide" evidence="18">
    <location>
        <begin position="1"/>
        <end position="22"/>
    </location>
</feature>
<protein>
    <recommendedName>
        <fullName evidence="16">GABA(C) receptor</fullName>
    </recommendedName>
</protein>
<dbReference type="InterPro" id="IPR036719">
    <property type="entry name" value="Neuro-gated_channel_TM_sf"/>
</dbReference>
<evidence type="ECO:0000256" key="16">
    <source>
        <dbReference type="ARBA" id="ARBA00031054"/>
    </source>
</evidence>
<dbReference type="SUPFAM" id="SSF63712">
    <property type="entry name" value="Nicotinic receptor ligand binding domain-like"/>
    <property type="match status" value="1"/>
</dbReference>
<evidence type="ECO:0000256" key="14">
    <source>
        <dbReference type="ARBA" id="ARBA00023303"/>
    </source>
</evidence>
<feature type="domain" description="Neurotransmitter-gated ion-channel ligand-binding" evidence="19">
    <location>
        <begin position="73"/>
        <end position="271"/>
    </location>
</feature>
<feature type="chain" id="PRO_5028502416" description="GABA(C) receptor" evidence="18">
    <location>
        <begin position="23"/>
        <end position="471"/>
    </location>
</feature>
<evidence type="ECO:0000256" key="3">
    <source>
        <dbReference type="ARBA" id="ARBA00022692"/>
    </source>
</evidence>
<evidence type="ECO:0000313" key="22">
    <source>
        <dbReference type="RefSeq" id="XP_031440107.1"/>
    </source>
</evidence>
<dbReference type="InterPro" id="IPR036734">
    <property type="entry name" value="Neur_chan_lig-bd_sf"/>
</dbReference>
<dbReference type="PROSITE" id="PS00236">
    <property type="entry name" value="NEUROTR_ION_CHANNEL"/>
    <property type="match status" value="1"/>
</dbReference>
<dbReference type="Pfam" id="PF02931">
    <property type="entry name" value="Neur_chan_LBD"/>
    <property type="match status" value="1"/>
</dbReference>
<name>A0A6P8GXA5_CLUHA</name>
<dbReference type="Gene3D" id="1.20.58.390">
    <property type="entry name" value="Neurotransmitter-gated ion-channel transmembrane domain"/>
    <property type="match status" value="1"/>
</dbReference>
<evidence type="ECO:0000256" key="8">
    <source>
        <dbReference type="ARBA" id="ARBA00023136"/>
    </source>
</evidence>
<dbReference type="RefSeq" id="XP_031440107.1">
    <property type="nucleotide sequence ID" value="XM_031584247.2"/>
</dbReference>
<feature type="transmembrane region" description="Helical" evidence="18">
    <location>
        <begin position="305"/>
        <end position="325"/>
    </location>
</feature>
<dbReference type="Proteomes" id="UP000515152">
    <property type="component" value="Chromosome 17"/>
</dbReference>
<evidence type="ECO:0000256" key="11">
    <source>
        <dbReference type="ARBA" id="ARBA00023180"/>
    </source>
</evidence>
<dbReference type="KEGG" id="char:105893746"/>
<keyword evidence="10" id="KW-0869">Chloride channel</keyword>
<evidence type="ECO:0000256" key="15">
    <source>
        <dbReference type="ARBA" id="ARBA00024167"/>
    </source>
</evidence>
<dbReference type="GO" id="GO:0005230">
    <property type="term" value="F:extracellular ligand-gated monoatomic ion channel activity"/>
    <property type="evidence" value="ECO:0007669"/>
    <property type="project" value="InterPro"/>
</dbReference>
<evidence type="ECO:0000256" key="5">
    <source>
        <dbReference type="ARBA" id="ARBA00022989"/>
    </source>
</evidence>
<accession>A0A6P8GXA5</accession>
<feature type="transmembrane region" description="Helical" evidence="18">
    <location>
        <begin position="272"/>
        <end position="293"/>
    </location>
</feature>
<dbReference type="InterPro" id="IPR006202">
    <property type="entry name" value="Neur_chan_lig-bd"/>
</dbReference>
<comment type="similarity">
    <text evidence="18">Belongs to the ligand-gated ion channel (TC 1.A.9) family.</text>
</comment>
<dbReference type="InterPro" id="IPR006201">
    <property type="entry name" value="Neur_channel"/>
</dbReference>
<keyword evidence="12" id="KW-0868">Chloride</keyword>
<dbReference type="CDD" id="cd19059">
    <property type="entry name" value="LGIC_TM_GABAAR_rho"/>
    <property type="match status" value="1"/>
</dbReference>
<dbReference type="PANTHER" id="PTHR18945">
    <property type="entry name" value="NEUROTRANSMITTER GATED ION CHANNEL"/>
    <property type="match status" value="1"/>
</dbReference>
<evidence type="ECO:0000259" key="20">
    <source>
        <dbReference type="Pfam" id="PF02932"/>
    </source>
</evidence>
<dbReference type="GO" id="GO:0034707">
    <property type="term" value="C:chloride channel complex"/>
    <property type="evidence" value="ECO:0007669"/>
    <property type="project" value="UniProtKB-KW"/>
</dbReference>
<keyword evidence="3 18" id="KW-0812">Transmembrane</keyword>
<feature type="transmembrane region" description="Helical" evidence="18">
    <location>
        <begin position="453"/>
        <end position="470"/>
    </location>
</feature>
<evidence type="ECO:0000313" key="21">
    <source>
        <dbReference type="Proteomes" id="UP000515152"/>
    </source>
</evidence>
<keyword evidence="7 18" id="KW-0406">Ion transport</keyword>
<comment type="catalytic activity">
    <reaction evidence="15">
        <text>chloride(in) = chloride(out)</text>
        <dbReference type="Rhea" id="RHEA:29823"/>
        <dbReference type="ChEBI" id="CHEBI:17996"/>
    </reaction>
</comment>
<evidence type="ECO:0000256" key="18">
    <source>
        <dbReference type="RuleBase" id="RU000687"/>
    </source>
</evidence>
<keyword evidence="2" id="KW-1003">Cell membrane</keyword>
<dbReference type="GeneID" id="105893746"/>
<evidence type="ECO:0000256" key="10">
    <source>
        <dbReference type="ARBA" id="ARBA00023173"/>
    </source>
</evidence>
<keyword evidence="22" id="KW-0675">Receptor</keyword>
<dbReference type="FunFam" id="2.70.170.10:FF:000007">
    <property type="entry name" value="Gamma-aminobutyric acid type A receptor rho2 subunit"/>
    <property type="match status" value="1"/>
</dbReference>
<evidence type="ECO:0000256" key="12">
    <source>
        <dbReference type="ARBA" id="ARBA00023214"/>
    </source>
</evidence>
<evidence type="ECO:0000256" key="13">
    <source>
        <dbReference type="ARBA" id="ARBA00023257"/>
    </source>
</evidence>
<keyword evidence="4 18" id="KW-0732">Signal</keyword>
<gene>
    <name evidence="22" type="primary">LOC105893746</name>
</gene>
<keyword evidence="9" id="KW-1015">Disulfide bond</keyword>
<keyword evidence="5 18" id="KW-1133">Transmembrane helix</keyword>
<dbReference type="GO" id="GO:0045211">
    <property type="term" value="C:postsynaptic membrane"/>
    <property type="evidence" value="ECO:0007669"/>
    <property type="project" value="UniProtKB-SubCell"/>
</dbReference>
<keyword evidence="6" id="KW-0770">Synapse</keyword>
<evidence type="ECO:0000256" key="4">
    <source>
        <dbReference type="ARBA" id="ARBA00022729"/>
    </source>
</evidence>
<feature type="transmembrane region" description="Helical" evidence="18">
    <location>
        <begin position="337"/>
        <end position="359"/>
    </location>
</feature>
<dbReference type="Gene3D" id="2.70.170.10">
    <property type="entry name" value="Neurotransmitter-gated ion-channel ligand-binding domain"/>
    <property type="match status" value="1"/>
</dbReference>
<proteinExistence type="inferred from homology"/>
<comment type="subcellular location">
    <subcellularLocation>
        <location evidence="17">Postsynaptic cell membrane</location>
        <topology evidence="17">Multi-pass membrane protein</topology>
    </subcellularLocation>
</comment>
<dbReference type="InterPro" id="IPR018000">
    <property type="entry name" value="Neurotransmitter_ion_chnl_CS"/>
</dbReference>
<dbReference type="NCBIfam" id="TIGR00860">
    <property type="entry name" value="LIC"/>
    <property type="match status" value="1"/>
</dbReference>
<evidence type="ECO:0000256" key="17">
    <source>
        <dbReference type="ARBA" id="ARBA00034104"/>
    </source>
</evidence>
<organism evidence="21 22">
    <name type="scientific">Clupea harengus</name>
    <name type="common">Atlantic herring</name>
    <dbReference type="NCBI Taxonomy" id="7950"/>
    <lineage>
        <taxon>Eukaryota</taxon>
        <taxon>Metazoa</taxon>
        <taxon>Chordata</taxon>
        <taxon>Craniata</taxon>
        <taxon>Vertebrata</taxon>
        <taxon>Euteleostomi</taxon>
        <taxon>Actinopterygii</taxon>
        <taxon>Neopterygii</taxon>
        <taxon>Teleostei</taxon>
        <taxon>Clupei</taxon>
        <taxon>Clupeiformes</taxon>
        <taxon>Clupeoidei</taxon>
        <taxon>Clupeidae</taxon>
        <taxon>Clupea</taxon>
    </lineage>
</organism>
<evidence type="ECO:0000259" key="19">
    <source>
        <dbReference type="Pfam" id="PF02931"/>
    </source>
</evidence>
<dbReference type="OrthoDB" id="442503at2759"/>
<keyword evidence="8 18" id="KW-0472">Membrane</keyword>
<dbReference type="PRINTS" id="PR00253">
    <property type="entry name" value="GABAARECEPTR"/>
</dbReference>
<dbReference type="Pfam" id="PF02932">
    <property type="entry name" value="Neur_chan_memb"/>
    <property type="match status" value="1"/>
</dbReference>
<evidence type="ECO:0000256" key="9">
    <source>
        <dbReference type="ARBA" id="ARBA00023157"/>
    </source>
</evidence>
<evidence type="ECO:0000256" key="1">
    <source>
        <dbReference type="ARBA" id="ARBA00022448"/>
    </source>
</evidence>
<evidence type="ECO:0000256" key="6">
    <source>
        <dbReference type="ARBA" id="ARBA00023018"/>
    </source>
</evidence>
<keyword evidence="11" id="KW-0325">Glycoprotein</keyword>
<dbReference type="InterPro" id="IPR006028">
    <property type="entry name" value="GABAA/Glycine_rcpt"/>
</dbReference>
<dbReference type="AlphaFoldDB" id="A0A6P8GXA5"/>
<keyword evidence="1 18" id="KW-0813">Transport</keyword>
<evidence type="ECO:0000256" key="2">
    <source>
        <dbReference type="ARBA" id="ARBA00022475"/>
    </source>
</evidence>
<dbReference type="InterPro" id="IPR038050">
    <property type="entry name" value="Neuro_actylchol_rec"/>
</dbReference>
<dbReference type="PRINTS" id="PR00252">
    <property type="entry name" value="NRIONCHANNEL"/>
</dbReference>
<keyword evidence="14 18" id="KW-0407">Ion channel</keyword>
<reference evidence="22" key="1">
    <citation type="submission" date="2025-08" db="UniProtKB">
        <authorList>
            <consortium name="RefSeq"/>
        </authorList>
    </citation>
    <scope>IDENTIFICATION</scope>
</reference>
<keyword evidence="21" id="KW-1185">Reference proteome</keyword>
<keyword evidence="13" id="KW-0628">Postsynaptic cell membrane</keyword>
<dbReference type="GO" id="GO:0004888">
    <property type="term" value="F:transmembrane signaling receptor activity"/>
    <property type="evidence" value="ECO:0007669"/>
    <property type="project" value="InterPro"/>
</dbReference>
<dbReference type="InterPro" id="IPR006029">
    <property type="entry name" value="Neurotrans-gated_channel_TM"/>
</dbReference>
<dbReference type="GO" id="GO:0005254">
    <property type="term" value="F:chloride channel activity"/>
    <property type="evidence" value="ECO:0007669"/>
    <property type="project" value="UniProtKB-KW"/>
</dbReference>
<feature type="domain" description="Neurotransmitter-gated ion-channel transmembrane" evidence="20">
    <location>
        <begin position="279"/>
        <end position="367"/>
    </location>
</feature>
<dbReference type="SUPFAM" id="SSF90112">
    <property type="entry name" value="Neurotransmitter-gated ion-channel transmembrane pore"/>
    <property type="match status" value="1"/>
</dbReference>